<dbReference type="Proteomes" id="UP001642464">
    <property type="component" value="Unassembled WGS sequence"/>
</dbReference>
<comment type="subunit">
    <text evidence="8">May form a complex composed of at least the catalytic subunit CRK2 and a cyclin.</text>
</comment>
<dbReference type="GO" id="GO:0016301">
    <property type="term" value="F:kinase activity"/>
    <property type="evidence" value="ECO:0007669"/>
    <property type="project" value="UniProtKB-KW"/>
</dbReference>
<reference evidence="16 17" key="1">
    <citation type="submission" date="2024-02" db="EMBL/GenBank/DDBJ databases">
        <authorList>
            <person name="Chen Y."/>
            <person name="Shah S."/>
            <person name="Dougan E. K."/>
            <person name="Thang M."/>
            <person name="Chan C."/>
        </authorList>
    </citation>
    <scope>NUCLEOTIDE SEQUENCE [LARGE SCALE GENOMIC DNA]</scope>
</reference>
<dbReference type="InterPro" id="IPR000719">
    <property type="entry name" value="Prot_kinase_dom"/>
</dbReference>
<comment type="catalytic activity">
    <reaction evidence="13">
        <text>L-seryl-[protein] + ATP = O-phospho-L-seryl-[protein] + ADP + H(+)</text>
        <dbReference type="Rhea" id="RHEA:17989"/>
        <dbReference type="Rhea" id="RHEA-COMP:9863"/>
        <dbReference type="Rhea" id="RHEA-COMP:11604"/>
        <dbReference type="ChEBI" id="CHEBI:15378"/>
        <dbReference type="ChEBI" id="CHEBI:29999"/>
        <dbReference type="ChEBI" id="CHEBI:30616"/>
        <dbReference type="ChEBI" id="CHEBI:83421"/>
        <dbReference type="ChEBI" id="CHEBI:456216"/>
        <dbReference type="EC" id="2.7.11.22"/>
    </reaction>
</comment>
<feature type="binding site" evidence="14">
    <location>
        <position position="256"/>
    </location>
    <ligand>
        <name>ATP</name>
        <dbReference type="ChEBI" id="CHEBI:30616"/>
    </ligand>
</feature>
<proteinExistence type="inferred from homology"/>
<evidence type="ECO:0000256" key="11">
    <source>
        <dbReference type="ARBA" id="ARBA00042858"/>
    </source>
</evidence>
<evidence type="ECO:0000256" key="4">
    <source>
        <dbReference type="ARBA" id="ARBA00022679"/>
    </source>
</evidence>
<evidence type="ECO:0000259" key="15">
    <source>
        <dbReference type="PROSITE" id="PS50011"/>
    </source>
</evidence>
<dbReference type="InterPro" id="IPR016024">
    <property type="entry name" value="ARM-type_fold"/>
</dbReference>
<evidence type="ECO:0000256" key="1">
    <source>
        <dbReference type="ARBA" id="ARBA00006485"/>
    </source>
</evidence>
<dbReference type="InterPro" id="IPR050108">
    <property type="entry name" value="CDK"/>
</dbReference>
<dbReference type="Gene3D" id="3.30.200.20">
    <property type="entry name" value="Phosphorylase Kinase, domain 1"/>
    <property type="match status" value="1"/>
</dbReference>
<dbReference type="Pfam" id="PF13475">
    <property type="entry name" value="DUF4116"/>
    <property type="match status" value="1"/>
</dbReference>
<accession>A0ABP0MDG7</accession>
<dbReference type="PROSITE" id="PS00107">
    <property type="entry name" value="PROTEIN_KINASE_ATP"/>
    <property type="match status" value="1"/>
</dbReference>
<evidence type="ECO:0000256" key="12">
    <source>
        <dbReference type="ARBA" id="ARBA00047811"/>
    </source>
</evidence>
<feature type="domain" description="Protein kinase" evidence="15">
    <location>
        <begin position="226"/>
        <end position="519"/>
    </location>
</feature>
<keyword evidence="7 14" id="KW-0067">ATP-binding</keyword>
<dbReference type="InterPro" id="IPR008271">
    <property type="entry name" value="Ser/Thr_kinase_AS"/>
</dbReference>
<protein>
    <recommendedName>
        <fullName evidence="9">Cyclin-dependent kinase 2 homolog</fullName>
        <ecNumber evidence="2">2.7.11.22</ecNumber>
    </recommendedName>
    <alternativeName>
        <fullName evidence="10">Cell division control protein 2 homolog</fullName>
    </alternativeName>
    <alternativeName>
        <fullName evidence="11">cdc2-related kinase 2</fullName>
    </alternativeName>
</protein>
<evidence type="ECO:0000256" key="6">
    <source>
        <dbReference type="ARBA" id="ARBA00022777"/>
    </source>
</evidence>
<keyword evidence="6 16" id="KW-0418">Kinase</keyword>
<evidence type="ECO:0000313" key="16">
    <source>
        <dbReference type="EMBL" id="CAK9049529.1"/>
    </source>
</evidence>
<comment type="similarity">
    <text evidence="1">Belongs to the protein kinase superfamily. CMGC Ser/Thr protein kinase family. CDC2/CDKX subfamily.</text>
</comment>
<dbReference type="Pfam" id="PF00069">
    <property type="entry name" value="Pkinase"/>
    <property type="match status" value="1"/>
</dbReference>
<evidence type="ECO:0000256" key="7">
    <source>
        <dbReference type="ARBA" id="ARBA00022840"/>
    </source>
</evidence>
<dbReference type="PANTHER" id="PTHR24056">
    <property type="entry name" value="CELL DIVISION PROTEIN KINASE"/>
    <property type="match status" value="1"/>
</dbReference>
<evidence type="ECO:0000256" key="8">
    <source>
        <dbReference type="ARBA" id="ARBA00038543"/>
    </source>
</evidence>
<gene>
    <name evidence="16" type="ORF">SCF082_LOCUS27446</name>
</gene>
<evidence type="ECO:0000256" key="13">
    <source>
        <dbReference type="ARBA" id="ARBA00048367"/>
    </source>
</evidence>
<dbReference type="PROSITE" id="PS00108">
    <property type="entry name" value="PROTEIN_KINASE_ST"/>
    <property type="match status" value="1"/>
</dbReference>
<evidence type="ECO:0000256" key="2">
    <source>
        <dbReference type="ARBA" id="ARBA00012425"/>
    </source>
</evidence>
<keyword evidence="17" id="KW-1185">Reference proteome</keyword>
<keyword evidence="5 14" id="KW-0547">Nucleotide-binding</keyword>
<dbReference type="InterPro" id="IPR025197">
    <property type="entry name" value="DUF4116"/>
</dbReference>
<comment type="catalytic activity">
    <reaction evidence="12">
        <text>L-threonyl-[protein] + ATP = O-phospho-L-threonyl-[protein] + ADP + H(+)</text>
        <dbReference type="Rhea" id="RHEA:46608"/>
        <dbReference type="Rhea" id="RHEA-COMP:11060"/>
        <dbReference type="Rhea" id="RHEA-COMP:11605"/>
        <dbReference type="ChEBI" id="CHEBI:15378"/>
        <dbReference type="ChEBI" id="CHEBI:30013"/>
        <dbReference type="ChEBI" id="CHEBI:30616"/>
        <dbReference type="ChEBI" id="CHEBI:61977"/>
        <dbReference type="ChEBI" id="CHEBI:456216"/>
        <dbReference type="EC" id="2.7.11.22"/>
    </reaction>
</comment>
<sequence>MVLPPPESNALLPEPSETIAAEEMIGVMSFLSSLESEKESQRLWALKAIHPVFFQAHPQLVSKVMMMLCHQSWPVKRQVLLLLQRLGREGRLGKEVTMNLQRLLYHPDNTLQLLVARILEHVPHADSHWKNVISDRNVAIGAVQKMGMALEFVETQFKEDPEIVLAAVSHTGEALQFAPKLCGSEEIVLAAVKETCSAAHFASEELLEKNRGIKALKEGRGTGAMWNVMEEIGKGVYGSVWRAEELNSLETFAIKKLHLDQEYWTDGIPVHTLREISLLRKFRHQNIVQLKDVLEAGYMDIRLVFEYLPCDLFETLRALRRNDQMMPMEALRRYSSDLLEGLFACHVRGIIHRDLKPQNILLTPEGSLKIADFGLSRRLHSPDRSYTVEVITLWYRAPELLLGALRYYTEVDIWSAGCVIAEMAANRPLFCGDSEVDTLFKIFRLRGSPSDENWPNGRTLRYWKDRYPKWDPPEQLQPLLGRRPELGEPIHGNGRLGKLLCLDPEQRPNARRAKMHPFLAERHVLPHEPNPALE</sequence>
<organism evidence="16 17">
    <name type="scientific">Durusdinium trenchii</name>
    <dbReference type="NCBI Taxonomy" id="1381693"/>
    <lineage>
        <taxon>Eukaryota</taxon>
        <taxon>Sar</taxon>
        <taxon>Alveolata</taxon>
        <taxon>Dinophyceae</taxon>
        <taxon>Suessiales</taxon>
        <taxon>Symbiodiniaceae</taxon>
        <taxon>Durusdinium</taxon>
    </lineage>
</organism>
<dbReference type="EC" id="2.7.11.22" evidence="2"/>
<evidence type="ECO:0000313" key="17">
    <source>
        <dbReference type="Proteomes" id="UP001642464"/>
    </source>
</evidence>
<evidence type="ECO:0000256" key="14">
    <source>
        <dbReference type="PROSITE-ProRule" id="PRU10141"/>
    </source>
</evidence>
<dbReference type="CDD" id="cd07829">
    <property type="entry name" value="STKc_CDK_like"/>
    <property type="match status" value="1"/>
</dbReference>
<dbReference type="Gene3D" id="1.10.510.10">
    <property type="entry name" value="Transferase(Phosphotransferase) domain 1"/>
    <property type="match status" value="1"/>
</dbReference>
<dbReference type="SUPFAM" id="SSF48371">
    <property type="entry name" value="ARM repeat"/>
    <property type="match status" value="1"/>
</dbReference>
<keyword evidence="4" id="KW-0808">Transferase</keyword>
<dbReference type="PANTHER" id="PTHR24056:SF254">
    <property type="entry name" value="CYCLIN-DEPENDENT KINASE 2"/>
    <property type="match status" value="1"/>
</dbReference>
<name>A0ABP0MDG7_9DINO</name>
<dbReference type="InterPro" id="IPR011009">
    <property type="entry name" value="Kinase-like_dom_sf"/>
</dbReference>
<comment type="caution">
    <text evidence="16">The sequence shown here is derived from an EMBL/GenBank/DDBJ whole genome shotgun (WGS) entry which is preliminary data.</text>
</comment>
<evidence type="ECO:0000256" key="5">
    <source>
        <dbReference type="ARBA" id="ARBA00022741"/>
    </source>
</evidence>
<evidence type="ECO:0000256" key="9">
    <source>
        <dbReference type="ARBA" id="ARBA00039612"/>
    </source>
</evidence>
<dbReference type="SUPFAM" id="SSF56112">
    <property type="entry name" value="Protein kinase-like (PK-like)"/>
    <property type="match status" value="1"/>
</dbReference>
<keyword evidence="3" id="KW-0723">Serine/threonine-protein kinase</keyword>
<dbReference type="InterPro" id="IPR017441">
    <property type="entry name" value="Protein_kinase_ATP_BS"/>
</dbReference>
<dbReference type="SMART" id="SM00220">
    <property type="entry name" value="S_TKc"/>
    <property type="match status" value="1"/>
</dbReference>
<evidence type="ECO:0000256" key="3">
    <source>
        <dbReference type="ARBA" id="ARBA00022527"/>
    </source>
</evidence>
<evidence type="ECO:0000256" key="10">
    <source>
        <dbReference type="ARBA" id="ARBA00041902"/>
    </source>
</evidence>
<dbReference type="PROSITE" id="PS50011">
    <property type="entry name" value="PROTEIN_KINASE_DOM"/>
    <property type="match status" value="1"/>
</dbReference>
<dbReference type="EMBL" id="CAXAMM010021224">
    <property type="protein sequence ID" value="CAK9049529.1"/>
    <property type="molecule type" value="Genomic_DNA"/>
</dbReference>